<proteinExistence type="predicted"/>
<dbReference type="PANTHER" id="PTHR43685:SF2">
    <property type="entry name" value="GLYCOSYLTRANSFERASE 2-LIKE DOMAIN-CONTAINING PROTEIN"/>
    <property type="match status" value="1"/>
</dbReference>
<keyword evidence="3" id="KW-1185">Reference proteome</keyword>
<evidence type="ECO:0000313" key="3">
    <source>
        <dbReference type="Proteomes" id="UP000651156"/>
    </source>
</evidence>
<organism evidence="2 3">
    <name type="scientific">Gloeocapsopsis crepidinum LEGE 06123</name>
    <dbReference type="NCBI Taxonomy" id="588587"/>
    <lineage>
        <taxon>Bacteria</taxon>
        <taxon>Bacillati</taxon>
        <taxon>Cyanobacteriota</taxon>
        <taxon>Cyanophyceae</taxon>
        <taxon>Oscillatoriophycideae</taxon>
        <taxon>Chroococcales</taxon>
        <taxon>Chroococcaceae</taxon>
        <taxon>Gloeocapsopsis</taxon>
    </lineage>
</organism>
<dbReference type="CDD" id="cd00761">
    <property type="entry name" value="Glyco_tranf_GTA_type"/>
    <property type="match status" value="1"/>
</dbReference>
<feature type="domain" description="Glycosyltransferase 2-like" evidence="1">
    <location>
        <begin position="5"/>
        <end position="165"/>
    </location>
</feature>
<sequence length="319" mass="36983">MPKVSVIIPAYNAMTFLPETLDSVFSQTFIDFEVIVVNDGSSDNIKQWASEITDLRFKLVSQENQGLSGARNTGIALTQGEYVAFLDADDLWEPTKLEKQVKSLDENPEASLVYTWTTLINAKGKPLGKILANYIEGDVWQELTKHNIVECGSVAMVRRHCFETVGNFDRNLGSYVEDWDMWLRIAARYPFKVIKEPLVYYRDHSNNVSKNWQGMEQSYCLVIEKNLAGVSSELQHLRKQSYGFVYLCLAWKPLQSALKDYREAIYFRQQALKYYPQLRFTKEYIRLSMAIALMRLLKSNNYEKTRSLFYSLRRYISSS</sequence>
<evidence type="ECO:0000259" key="1">
    <source>
        <dbReference type="Pfam" id="PF00535"/>
    </source>
</evidence>
<dbReference type="EMBL" id="JADEWN010000001">
    <property type="protein sequence ID" value="MBE9188820.1"/>
    <property type="molecule type" value="Genomic_DNA"/>
</dbReference>
<dbReference type="Gene3D" id="3.90.550.10">
    <property type="entry name" value="Spore Coat Polysaccharide Biosynthesis Protein SpsA, Chain A"/>
    <property type="match status" value="1"/>
</dbReference>
<gene>
    <name evidence="2" type="ORF">IQ230_00255</name>
</gene>
<evidence type="ECO:0000313" key="2">
    <source>
        <dbReference type="EMBL" id="MBE9188820.1"/>
    </source>
</evidence>
<dbReference type="InterPro" id="IPR050834">
    <property type="entry name" value="Glycosyltransf_2"/>
</dbReference>
<dbReference type="SUPFAM" id="SSF53448">
    <property type="entry name" value="Nucleotide-diphospho-sugar transferases"/>
    <property type="match status" value="1"/>
</dbReference>
<protein>
    <submittedName>
        <fullName evidence="2">Glycosyltransferase family 2 protein</fullName>
    </submittedName>
</protein>
<name>A0ABR9UKK2_9CHRO</name>
<reference evidence="2 3" key="1">
    <citation type="submission" date="2020-10" db="EMBL/GenBank/DDBJ databases">
        <authorList>
            <person name="Castelo-Branco R."/>
            <person name="Eusebio N."/>
            <person name="Adriana R."/>
            <person name="Vieira A."/>
            <person name="Brugerolle De Fraissinette N."/>
            <person name="Rezende De Castro R."/>
            <person name="Schneider M.P."/>
            <person name="Vasconcelos V."/>
            <person name="Leao P.N."/>
        </authorList>
    </citation>
    <scope>NUCLEOTIDE SEQUENCE [LARGE SCALE GENOMIC DNA]</scope>
    <source>
        <strain evidence="2 3">LEGE 06123</strain>
    </source>
</reference>
<dbReference type="PANTHER" id="PTHR43685">
    <property type="entry name" value="GLYCOSYLTRANSFERASE"/>
    <property type="match status" value="1"/>
</dbReference>
<dbReference type="Pfam" id="PF00535">
    <property type="entry name" value="Glycos_transf_2"/>
    <property type="match status" value="1"/>
</dbReference>
<dbReference type="RefSeq" id="WP_193929707.1">
    <property type="nucleotide sequence ID" value="NZ_CAWPMZ010000041.1"/>
</dbReference>
<dbReference type="InterPro" id="IPR001173">
    <property type="entry name" value="Glyco_trans_2-like"/>
</dbReference>
<dbReference type="InterPro" id="IPR029044">
    <property type="entry name" value="Nucleotide-diphossugar_trans"/>
</dbReference>
<dbReference type="Proteomes" id="UP000651156">
    <property type="component" value="Unassembled WGS sequence"/>
</dbReference>
<comment type="caution">
    <text evidence="2">The sequence shown here is derived from an EMBL/GenBank/DDBJ whole genome shotgun (WGS) entry which is preliminary data.</text>
</comment>
<accession>A0ABR9UKK2</accession>